<dbReference type="InterPro" id="IPR050336">
    <property type="entry name" value="Chromosome_partition/occlusion"/>
</dbReference>
<dbReference type="GO" id="GO:0005694">
    <property type="term" value="C:chromosome"/>
    <property type="evidence" value="ECO:0007669"/>
    <property type="project" value="TreeGrafter"/>
</dbReference>
<dbReference type="Pfam" id="PF17762">
    <property type="entry name" value="HTH_ParB"/>
    <property type="match status" value="1"/>
</dbReference>
<keyword evidence="4" id="KW-0238">DNA-binding</keyword>
<evidence type="ECO:0000256" key="2">
    <source>
        <dbReference type="ARBA" id="ARBA00006295"/>
    </source>
</evidence>
<dbReference type="GO" id="GO:0009295">
    <property type="term" value="C:nucleoid"/>
    <property type="evidence" value="ECO:0007669"/>
    <property type="project" value="UniProtKB-SubCell"/>
</dbReference>
<comment type="similarity">
    <text evidence="2">Belongs to the ParB family.</text>
</comment>
<evidence type="ECO:0000256" key="4">
    <source>
        <dbReference type="ARBA" id="ARBA00023125"/>
    </source>
</evidence>
<dbReference type="SUPFAM" id="SSF110849">
    <property type="entry name" value="ParB/Sulfiredoxin"/>
    <property type="match status" value="1"/>
</dbReference>
<dbReference type="GO" id="GO:0045881">
    <property type="term" value="P:positive regulation of sporulation resulting in formation of a cellular spore"/>
    <property type="evidence" value="ECO:0007669"/>
    <property type="project" value="TreeGrafter"/>
</dbReference>
<feature type="region of interest" description="Disordered" evidence="5">
    <location>
        <begin position="21"/>
        <end position="53"/>
    </location>
</feature>
<dbReference type="InterPro" id="IPR036086">
    <property type="entry name" value="ParB/Sulfiredoxin_sf"/>
</dbReference>
<dbReference type="InterPro" id="IPR057240">
    <property type="entry name" value="ParB_dimer_C"/>
</dbReference>
<dbReference type="AlphaFoldDB" id="A0AA44BGB0"/>
<comment type="caution">
    <text evidence="7">The sequence shown here is derived from an EMBL/GenBank/DDBJ whole genome shotgun (WGS) entry which is preliminary data.</text>
</comment>
<evidence type="ECO:0000313" key="7">
    <source>
        <dbReference type="EMBL" id="NBG89216.1"/>
    </source>
</evidence>
<dbReference type="PANTHER" id="PTHR33375:SF1">
    <property type="entry name" value="CHROMOSOME-PARTITIONING PROTEIN PARB-RELATED"/>
    <property type="match status" value="1"/>
</dbReference>
<evidence type="ECO:0000256" key="5">
    <source>
        <dbReference type="SAM" id="MobiDB-lite"/>
    </source>
</evidence>
<evidence type="ECO:0000259" key="6">
    <source>
        <dbReference type="SMART" id="SM00470"/>
    </source>
</evidence>
<dbReference type="Pfam" id="PF02195">
    <property type="entry name" value="ParB_N"/>
    <property type="match status" value="1"/>
</dbReference>
<name>A0AA44BGB0_9CLOT</name>
<comment type="subcellular location">
    <subcellularLocation>
        <location evidence="1">Cytoplasm</location>
        <location evidence="1">Nucleoid</location>
    </subcellularLocation>
</comment>
<dbReference type="RefSeq" id="WP_160722662.1">
    <property type="nucleotide sequence ID" value="NZ_SUMG01000019.1"/>
</dbReference>
<accession>A0AA44BGB0</accession>
<dbReference type="NCBIfam" id="TIGR00180">
    <property type="entry name" value="parB_part"/>
    <property type="match status" value="1"/>
</dbReference>
<dbReference type="CDD" id="cd16393">
    <property type="entry name" value="SPO0J_N"/>
    <property type="match status" value="1"/>
</dbReference>
<dbReference type="InterPro" id="IPR003115">
    <property type="entry name" value="ParB_N"/>
</dbReference>
<dbReference type="Pfam" id="PF23552">
    <property type="entry name" value="ParB_C"/>
    <property type="match status" value="1"/>
</dbReference>
<sequence>MAEKTKKRALGKGLEALIPKSALLEKEKEGESPEGTQEIPMEKIRPNPHQPRKEFTKESLEELMASIEKHGVLQPILVSRDTNKKDTYVIIAGERRWRACKNLKRKKVPALVKNFTEQELLEAALVENLQREDLNGIEEGKAYEYLIEQYNLTANHLGEALGKSRSYITNVLRLLKLDPEVQQMLTENKITSGHARALLALKDKDKQRAWALKIEKEGLTVRQIEKYMQEEGTKKVKRRKKDKDSEILHMEEELKGYFGTKVNIVSGKKKGKLEIEYYSPQDLERILSLLKTQ</sequence>
<feature type="domain" description="ParB-like N-terminal" evidence="6">
    <location>
        <begin position="37"/>
        <end position="129"/>
    </location>
</feature>
<dbReference type="InterPro" id="IPR041468">
    <property type="entry name" value="HTH_ParB/Spo0J"/>
</dbReference>
<feature type="compositionally biased region" description="Basic and acidic residues" evidence="5">
    <location>
        <begin position="40"/>
        <end position="53"/>
    </location>
</feature>
<evidence type="ECO:0000313" key="8">
    <source>
        <dbReference type="Proteomes" id="UP000449710"/>
    </source>
</evidence>
<keyword evidence="8" id="KW-1185">Reference proteome</keyword>
<evidence type="ECO:0000256" key="3">
    <source>
        <dbReference type="ARBA" id="ARBA00022829"/>
    </source>
</evidence>
<organism evidence="7 8">
    <name type="scientific">Isachenkonia alkalipeptolytica</name>
    <dbReference type="NCBI Taxonomy" id="2565777"/>
    <lineage>
        <taxon>Bacteria</taxon>
        <taxon>Bacillati</taxon>
        <taxon>Bacillota</taxon>
        <taxon>Clostridia</taxon>
        <taxon>Eubacteriales</taxon>
        <taxon>Clostridiaceae</taxon>
        <taxon>Isachenkonia</taxon>
    </lineage>
</organism>
<dbReference type="SMART" id="SM00470">
    <property type="entry name" value="ParB"/>
    <property type="match status" value="1"/>
</dbReference>
<dbReference type="GO" id="GO:0003677">
    <property type="term" value="F:DNA binding"/>
    <property type="evidence" value="ECO:0007669"/>
    <property type="project" value="UniProtKB-KW"/>
</dbReference>
<dbReference type="Gene3D" id="3.90.1530.30">
    <property type="match status" value="1"/>
</dbReference>
<dbReference type="InterPro" id="IPR004437">
    <property type="entry name" value="ParB/RepB/Spo0J"/>
</dbReference>
<dbReference type="FunFam" id="3.90.1530.30:FF:000001">
    <property type="entry name" value="Chromosome partitioning protein ParB"/>
    <property type="match status" value="1"/>
</dbReference>
<dbReference type="Proteomes" id="UP000449710">
    <property type="component" value="Unassembled WGS sequence"/>
</dbReference>
<dbReference type="FunFam" id="1.10.10.2830:FF:000001">
    <property type="entry name" value="Chromosome partitioning protein ParB"/>
    <property type="match status" value="1"/>
</dbReference>
<dbReference type="EMBL" id="SUMG01000019">
    <property type="protein sequence ID" value="NBG89216.1"/>
    <property type="molecule type" value="Genomic_DNA"/>
</dbReference>
<evidence type="ECO:0000256" key="1">
    <source>
        <dbReference type="ARBA" id="ARBA00004453"/>
    </source>
</evidence>
<dbReference type="PANTHER" id="PTHR33375">
    <property type="entry name" value="CHROMOSOME-PARTITIONING PROTEIN PARB-RELATED"/>
    <property type="match status" value="1"/>
</dbReference>
<proteinExistence type="inferred from homology"/>
<dbReference type="GO" id="GO:0007059">
    <property type="term" value="P:chromosome segregation"/>
    <property type="evidence" value="ECO:0007669"/>
    <property type="project" value="UniProtKB-KW"/>
</dbReference>
<reference evidence="7 8" key="1">
    <citation type="submission" date="2019-04" db="EMBL/GenBank/DDBJ databases">
        <title>Isachenkonia alkalipeptolytica gen. nov. sp. nov. a new anaerobic, alkiliphilic organothrophic bacterium capable to reduce synthesized ferrihydrite isolated from a soda lake.</title>
        <authorList>
            <person name="Toshchakov S.V."/>
            <person name="Zavarzina D.G."/>
            <person name="Zhilina T.N."/>
            <person name="Kostrikina N.A."/>
            <person name="Kublanov I.V."/>
        </authorList>
    </citation>
    <scope>NUCLEOTIDE SEQUENCE [LARGE SCALE GENOMIC DNA]</scope>
    <source>
        <strain evidence="7 8">Z-1701</strain>
    </source>
</reference>
<gene>
    <name evidence="7" type="ORF">ISALK_12015</name>
</gene>
<protein>
    <submittedName>
        <fullName evidence="7">ParB/RepB/Spo0J family partition protein</fullName>
    </submittedName>
</protein>
<dbReference type="Gene3D" id="1.10.10.2830">
    <property type="match status" value="1"/>
</dbReference>
<keyword evidence="3" id="KW-0159">Chromosome partition</keyword>